<evidence type="ECO:0000313" key="1">
    <source>
        <dbReference type="EMBL" id="VFU16311.1"/>
    </source>
</evidence>
<dbReference type="KEGG" id="mtun:MTUNDRAET4_0043.1"/>
<protein>
    <submittedName>
        <fullName evidence="1">Uncharacterized protein</fullName>
    </submittedName>
</protein>
<reference evidence="1 2" key="1">
    <citation type="submission" date="2019-03" db="EMBL/GenBank/DDBJ databases">
        <authorList>
            <person name="Kox A.R. M."/>
        </authorList>
    </citation>
    <scope>NUCLEOTIDE SEQUENCE [LARGE SCALE GENOMIC DNA]</scope>
    <source>
        <strain evidence="1">MTUNDRAET4 annotated genome</strain>
        <plasmid evidence="2">2</plasmid>
    </source>
</reference>
<keyword evidence="1" id="KW-0614">Plasmid</keyword>
<dbReference type="AlphaFoldDB" id="A0A4U8Z6I3"/>
<proteinExistence type="predicted"/>
<gene>
    <name evidence="1" type="ORF">MTUNDRAET4_0043</name>
</gene>
<sequence length="74" mass="8274">MAKAFEDHFTHMDRSAEAGKIDDILPLANARKAASFVISLSTKLRIANRSCPFPPSSRRPAARQIYMRAELNLT</sequence>
<accession>A0A4U8Z6I3</accession>
<dbReference type="EMBL" id="LR536451">
    <property type="protein sequence ID" value="VFU16311.1"/>
    <property type="molecule type" value="Genomic_DNA"/>
</dbReference>
<dbReference type="Proteomes" id="UP000294360">
    <property type="component" value="Plasmid 2"/>
</dbReference>
<organism evidence="1 2">
    <name type="scientific">Methylocella tundrae</name>
    <dbReference type="NCBI Taxonomy" id="227605"/>
    <lineage>
        <taxon>Bacteria</taxon>
        <taxon>Pseudomonadati</taxon>
        <taxon>Pseudomonadota</taxon>
        <taxon>Alphaproteobacteria</taxon>
        <taxon>Hyphomicrobiales</taxon>
        <taxon>Beijerinckiaceae</taxon>
        <taxon>Methylocella</taxon>
    </lineage>
</organism>
<geneLocation type="plasmid" evidence="1 2">
    <name>2</name>
</geneLocation>
<name>A0A4U8Z6I3_METTU</name>
<evidence type="ECO:0000313" key="2">
    <source>
        <dbReference type="Proteomes" id="UP000294360"/>
    </source>
</evidence>